<dbReference type="InterPro" id="IPR004474">
    <property type="entry name" value="LytR_CpsA_psr"/>
</dbReference>
<evidence type="ECO:0000313" key="6">
    <source>
        <dbReference type="Proteomes" id="UP001220064"/>
    </source>
</evidence>
<sequence>MTYSGRDPRREVRRAGDDGGFVLGADGKPLRDRYGRPVRRRPSGRRADAGRRPDASRVQPPRAGQGAERRVARPKREPMREPARDRQQRPRPAEGRSRQARRLGQSRPVSSARPAAAPQSNETRALPPRDTPPRDTPPRDTSTRRPRQEFTPLQQSQPRQSQPQQVQPQAQPSQQPRLARSYWEEANPDPARQRKAHSRRKPVNPLKRIFGCFGWLVAIVLVCTLVLGLWADSRLTRTEALPPGGESGAGTNWLLVGSDSREGLSDEDIERLGTGGDVGVGRTDTIMVLHIPRSGKAQLVSIPRDSYVNVPGFGEDKINAAFTYGGPELLAETIEGSTGLHMDHYAEIGMGGLANLVDSVGGVDMCPEEPIDDPLAGISLQPGCQNFDGPTSLGYVRTRATAQGDLDRVQRQRDFFSALLHKITSPATILNPVRMISLVDKTTGYFTVNKGDHVWHLAHVALAMAGGVETKTVPLGGFMDTEVGSVVLWDDEASQQLFDSMK</sequence>
<feature type="domain" description="Cell envelope-related transcriptional attenuator" evidence="4">
    <location>
        <begin position="282"/>
        <end position="424"/>
    </location>
</feature>
<dbReference type="EMBL" id="CP063189">
    <property type="protein sequence ID" value="WCZ33376.1"/>
    <property type="molecule type" value="Genomic_DNA"/>
</dbReference>
<dbReference type="Pfam" id="PF03816">
    <property type="entry name" value="LytR_cpsA_psr"/>
    <property type="match status" value="1"/>
</dbReference>
<dbReference type="PANTHER" id="PTHR33392">
    <property type="entry name" value="POLYISOPRENYL-TEICHOIC ACID--PEPTIDOGLYCAN TEICHOIC ACID TRANSFERASE TAGU"/>
    <property type="match status" value="1"/>
</dbReference>
<comment type="similarity">
    <text evidence="1">Belongs to the LytR/CpsA/Psr (LCP) family.</text>
</comment>
<keyword evidence="3" id="KW-0472">Membrane</keyword>
<feature type="transmembrane region" description="Helical" evidence="3">
    <location>
        <begin position="209"/>
        <end position="231"/>
    </location>
</feature>
<accession>A0ABY7U9R6</accession>
<keyword evidence="3" id="KW-0812">Transmembrane</keyword>
<evidence type="ECO:0000256" key="2">
    <source>
        <dbReference type="SAM" id="MobiDB-lite"/>
    </source>
</evidence>
<reference evidence="5 6" key="1">
    <citation type="submission" date="2020-10" db="EMBL/GenBank/DDBJ databases">
        <title>Complete genome sequence of Corynebacterium massiliense DSM 45435, type strain of Corynebacterium massiliense.</title>
        <authorList>
            <person name="Busche T."/>
            <person name="Kalinowski J."/>
            <person name="Ruckert C."/>
        </authorList>
    </citation>
    <scope>NUCLEOTIDE SEQUENCE [LARGE SCALE GENOMIC DNA]</scope>
    <source>
        <strain evidence="5 6">DSM 45435</strain>
    </source>
</reference>
<feature type="compositionally biased region" description="Basic and acidic residues" evidence="2">
    <location>
        <begin position="45"/>
        <end position="55"/>
    </location>
</feature>
<dbReference type="RefSeq" id="WP_084684438.1">
    <property type="nucleotide sequence ID" value="NZ_ATVG01000011.1"/>
</dbReference>
<gene>
    <name evidence="5" type="primary">ywtF</name>
    <name evidence="5" type="ORF">CMASS_09825</name>
</gene>
<evidence type="ECO:0000313" key="5">
    <source>
        <dbReference type="EMBL" id="WCZ33376.1"/>
    </source>
</evidence>
<protein>
    <submittedName>
        <fullName evidence="5">Transcriptional regulator YwtF</fullName>
    </submittedName>
</protein>
<dbReference type="Gene3D" id="3.40.630.190">
    <property type="entry name" value="LCP protein"/>
    <property type="match status" value="1"/>
</dbReference>
<proteinExistence type="inferred from homology"/>
<dbReference type="NCBIfam" id="TIGR00350">
    <property type="entry name" value="lytR_cpsA_psr"/>
    <property type="match status" value="1"/>
</dbReference>
<organism evidence="5 6">
    <name type="scientific">Corynebacterium massiliense DSM 45435</name>
    <dbReference type="NCBI Taxonomy" id="1121364"/>
    <lineage>
        <taxon>Bacteria</taxon>
        <taxon>Bacillati</taxon>
        <taxon>Actinomycetota</taxon>
        <taxon>Actinomycetes</taxon>
        <taxon>Mycobacteriales</taxon>
        <taxon>Corynebacteriaceae</taxon>
        <taxon>Corynebacterium</taxon>
    </lineage>
</organism>
<evidence type="ECO:0000256" key="1">
    <source>
        <dbReference type="ARBA" id="ARBA00006068"/>
    </source>
</evidence>
<dbReference type="InterPro" id="IPR050922">
    <property type="entry name" value="LytR/CpsA/Psr_CW_biosynth"/>
</dbReference>
<dbReference type="Proteomes" id="UP001220064">
    <property type="component" value="Chromosome"/>
</dbReference>
<evidence type="ECO:0000256" key="3">
    <source>
        <dbReference type="SAM" id="Phobius"/>
    </source>
</evidence>
<feature type="compositionally biased region" description="Basic and acidic residues" evidence="2">
    <location>
        <begin position="131"/>
        <end position="148"/>
    </location>
</feature>
<name>A0ABY7U9R6_9CORY</name>
<feature type="compositionally biased region" description="Basic and acidic residues" evidence="2">
    <location>
        <begin position="1"/>
        <end position="17"/>
    </location>
</feature>
<evidence type="ECO:0000259" key="4">
    <source>
        <dbReference type="Pfam" id="PF03816"/>
    </source>
</evidence>
<feature type="compositionally biased region" description="Basic and acidic residues" evidence="2">
    <location>
        <begin position="67"/>
        <end position="97"/>
    </location>
</feature>
<feature type="compositionally biased region" description="Low complexity" evidence="2">
    <location>
        <begin position="105"/>
        <end position="128"/>
    </location>
</feature>
<keyword evidence="6" id="KW-1185">Reference proteome</keyword>
<feature type="compositionally biased region" description="Low complexity" evidence="2">
    <location>
        <begin position="152"/>
        <end position="178"/>
    </location>
</feature>
<feature type="region of interest" description="Disordered" evidence="2">
    <location>
        <begin position="1"/>
        <end position="178"/>
    </location>
</feature>
<keyword evidence="3" id="KW-1133">Transmembrane helix</keyword>
<dbReference type="PANTHER" id="PTHR33392:SF6">
    <property type="entry name" value="POLYISOPRENYL-TEICHOIC ACID--PEPTIDOGLYCAN TEICHOIC ACID TRANSFERASE TAGU"/>
    <property type="match status" value="1"/>
</dbReference>